<keyword evidence="3 5" id="KW-1133">Transmembrane helix</keyword>
<proteinExistence type="predicted"/>
<reference evidence="6" key="1">
    <citation type="journal article" date="2021" name="Nat. Commun.">
        <title>Genetic determinants of endophytism in the Arabidopsis root mycobiome.</title>
        <authorList>
            <person name="Mesny F."/>
            <person name="Miyauchi S."/>
            <person name="Thiergart T."/>
            <person name="Pickel B."/>
            <person name="Atanasova L."/>
            <person name="Karlsson M."/>
            <person name="Huettel B."/>
            <person name="Barry K.W."/>
            <person name="Haridas S."/>
            <person name="Chen C."/>
            <person name="Bauer D."/>
            <person name="Andreopoulos W."/>
            <person name="Pangilinan J."/>
            <person name="LaButti K."/>
            <person name="Riley R."/>
            <person name="Lipzen A."/>
            <person name="Clum A."/>
            <person name="Drula E."/>
            <person name="Henrissat B."/>
            <person name="Kohler A."/>
            <person name="Grigoriev I.V."/>
            <person name="Martin F.M."/>
            <person name="Hacquard S."/>
        </authorList>
    </citation>
    <scope>NUCLEOTIDE SEQUENCE</scope>
    <source>
        <strain evidence="6">MPI-CAGE-CH-0243</strain>
    </source>
</reference>
<dbReference type="InterPro" id="IPR045863">
    <property type="entry name" value="CorA_TM1_TM2"/>
</dbReference>
<dbReference type="OrthoDB" id="3231000at2759"/>
<accession>A0A9P9ICV2</accession>
<dbReference type="InterPro" id="IPR002523">
    <property type="entry name" value="MgTranspt_CorA/ZnTranspt_ZntB"/>
</dbReference>
<evidence type="ECO:0000256" key="2">
    <source>
        <dbReference type="ARBA" id="ARBA00022692"/>
    </source>
</evidence>
<dbReference type="GO" id="GO:0016020">
    <property type="term" value="C:membrane"/>
    <property type="evidence" value="ECO:0007669"/>
    <property type="project" value="UniProtKB-SubCell"/>
</dbReference>
<sequence length="486" mass="54823">MYKARVFAQKQRNPCLSYLYEYLCQPHPAKDRSRIVALDFFNSQSAPLARDIPVFGLINELQSNSDAQSIASSSPGEIRKGRLLLIEDISNLTMEELGNHYNIDPFFFASYMQQAWRKTGTQSPSLCSLPSQEKKQNFLPLAYHRTLSFRRQNEPLSSMLRNCNHQRKVVLLPSMQGQTIGLAQHCCSILLIAKPKEEWIGIVLVDPAITDDYLPSRHQGAIPADQHSVPYLGGCEDFITHSPSNEPNLTIFPPFQGILDELVHQWGQSAPTNFNVDAPTLASISYYPLKIVASEWVNYASVMSFSIREYELSSQKSGDLIAELEKLNVNLRLLQGWRRRVISTQAKIKRAIRFITFFSDNLKPNDDFKGLLEDYEFLKSEIGEYAKRLEAMVPLVTSAVALIESRRSLVETANVTRLTILAMVFVPLSFVAGLFSMSDGYRPGGSLFWVYFAVAVPIVVVVGLVAKPPKTAIQTLRRRFNAFFKA</sequence>
<evidence type="ECO:0000313" key="7">
    <source>
        <dbReference type="Proteomes" id="UP000700596"/>
    </source>
</evidence>
<dbReference type="AlphaFoldDB" id="A0A9P9ICV2"/>
<feature type="transmembrane region" description="Helical" evidence="5">
    <location>
        <begin position="415"/>
        <end position="435"/>
    </location>
</feature>
<dbReference type="Pfam" id="PF01544">
    <property type="entry name" value="CorA"/>
    <property type="match status" value="1"/>
</dbReference>
<protein>
    <submittedName>
        <fullName evidence="6">Uncharacterized protein</fullName>
    </submittedName>
</protein>
<evidence type="ECO:0000256" key="1">
    <source>
        <dbReference type="ARBA" id="ARBA00004141"/>
    </source>
</evidence>
<organism evidence="6 7">
    <name type="scientific">Dendryphion nanum</name>
    <dbReference type="NCBI Taxonomy" id="256645"/>
    <lineage>
        <taxon>Eukaryota</taxon>
        <taxon>Fungi</taxon>
        <taxon>Dikarya</taxon>
        <taxon>Ascomycota</taxon>
        <taxon>Pezizomycotina</taxon>
        <taxon>Dothideomycetes</taxon>
        <taxon>Pleosporomycetidae</taxon>
        <taxon>Pleosporales</taxon>
        <taxon>Torulaceae</taxon>
        <taxon>Dendryphion</taxon>
    </lineage>
</organism>
<dbReference type="SUPFAM" id="SSF144083">
    <property type="entry name" value="Magnesium transport protein CorA, transmembrane region"/>
    <property type="match status" value="1"/>
</dbReference>
<dbReference type="GO" id="GO:0046873">
    <property type="term" value="F:metal ion transmembrane transporter activity"/>
    <property type="evidence" value="ECO:0007669"/>
    <property type="project" value="InterPro"/>
</dbReference>
<gene>
    <name evidence="6" type="ORF">B0J11DRAFT_103033</name>
</gene>
<comment type="caution">
    <text evidence="6">The sequence shown here is derived from an EMBL/GenBank/DDBJ whole genome shotgun (WGS) entry which is preliminary data.</text>
</comment>
<dbReference type="Gene3D" id="1.20.58.340">
    <property type="entry name" value="Magnesium transport protein CorA, transmembrane region"/>
    <property type="match status" value="1"/>
</dbReference>
<comment type="subcellular location">
    <subcellularLocation>
        <location evidence="1">Membrane</location>
        <topology evidence="1">Multi-pass membrane protein</topology>
    </subcellularLocation>
</comment>
<evidence type="ECO:0000256" key="3">
    <source>
        <dbReference type="ARBA" id="ARBA00022989"/>
    </source>
</evidence>
<name>A0A9P9ICV2_9PLEO</name>
<evidence type="ECO:0000256" key="5">
    <source>
        <dbReference type="SAM" id="Phobius"/>
    </source>
</evidence>
<keyword evidence="7" id="KW-1185">Reference proteome</keyword>
<dbReference type="EMBL" id="JAGMWT010000014">
    <property type="protein sequence ID" value="KAH7116883.1"/>
    <property type="molecule type" value="Genomic_DNA"/>
</dbReference>
<evidence type="ECO:0000313" key="6">
    <source>
        <dbReference type="EMBL" id="KAH7116883.1"/>
    </source>
</evidence>
<keyword evidence="4 5" id="KW-0472">Membrane</keyword>
<keyword evidence="2 5" id="KW-0812">Transmembrane</keyword>
<dbReference type="Proteomes" id="UP000700596">
    <property type="component" value="Unassembled WGS sequence"/>
</dbReference>
<evidence type="ECO:0000256" key="4">
    <source>
        <dbReference type="ARBA" id="ARBA00023136"/>
    </source>
</evidence>
<feature type="transmembrane region" description="Helical" evidence="5">
    <location>
        <begin position="447"/>
        <end position="466"/>
    </location>
</feature>